<keyword evidence="2" id="KW-1185">Reference proteome</keyword>
<protein>
    <submittedName>
        <fullName evidence="1">Uncharacterized protein</fullName>
    </submittedName>
</protein>
<gene>
    <name evidence="1" type="ORF">BX592_12272</name>
</gene>
<comment type="caution">
    <text evidence="1">The sequence shown here is derived from an EMBL/GenBank/DDBJ whole genome shotgun (WGS) entry which is preliminary data.</text>
</comment>
<reference evidence="1 2" key="1">
    <citation type="submission" date="2019-03" db="EMBL/GenBank/DDBJ databases">
        <title>Genomic Encyclopedia of Type Strains, Phase III (KMG-III): the genomes of soil and plant-associated and newly described type strains.</title>
        <authorList>
            <person name="Whitman W."/>
        </authorList>
    </citation>
    <scope>NUCLEOTIDE SEQUENCE [LARGE SCALE GENOMIC DNA]</scope>
    <source>
        <strain evidence="1 2">LMG 29544</strain>
    </source>
</reference>
<dbReference type="Proteomes" id="UP000295509">
    <property type="component" value="Unassembled WGS sequence"/>
</dbReference>
<evidence type="ECO:0000313" key="1">
    <source>
        <dbReference type="EMBL" id="TDY42263.1"/>
    </source>
</evidence>
<proteinExistence type="predicted"/>
<sequence>MKAHPQVAARILSPLWGNIPAQTVDLANTRRSYDIVPVRSGQLGDQQHIADTYYAARMIPKPLNASDILIWTPRATAQP</sequence>
<accession>A0A4R8LGK5</accession>
<dbReference type="EMBL" id="SORE01000022">
    <property type="protein sequence ID" value="TDY42263.1"/>
    <property type="molecule type" value="Genomic_DNA"/>
</dbReference>
<evidence type="ECO:0000313" key="2">
    <source>
        <dbReference type="Proteomes" id="UP000295509"/>
    </source>
</evidence>
<dbReference type="RefSeq" id="WP_243849724.1">
    <property type="nucleotide sequence ID" value="NZ_JBHLUW010000032.1"/>
</dbReference>
<organism evidence="1 2">
    <name type="scientific">Paraburkholderia rhizosphaerae</name>
    <dbReference type="NCBI Taxonomy" id="480658"/>
    <lineage>
        <taxon>Bacteria</taxon>
        <taxon>Pseudomonadati</taxon>
        <taxon>Pseudomonadota</taxon>
        <taxon>Betaproteobacteria</taxon>
        <taxon>Burkholderiales</taxon>
        <taxon>Burkholderiaceae</taxon>
        <taxon>Paraburkholderia</taxon>
    </lineage>
</organism>
<dbReference type="AlphaFoldDB" id="A0A4R8LGK5"/>
<dbReference type="Gene3D" id="3.40.190.10">
    <property type="entry name" value="Periplasmic binding protein-like II"/>
    <property type="match status" value="1"/>
</dbReference>
<name>A0A4R8LGK5_9BURK</name>